<name>A0A3B3V770_9TELE</name>
<dbReference type="STRING" id="48699.ENSPLAP00000020868"/>
<dbReference type="Ensembl" id="ENSPLAT00000012460.1">
    <property type="protein sequence ID" value="ENSPLAP00000020868.1"/>
    <property type="gene ID" value="ENSPLAG00000000802.1"/>
</dbReference>
<sequence>PSHSFFQSASLSTSLTPSPASATGSPSPASATGSPSPASATGSPSPASATGSPSPASATGSPASATGSPTVAPFIVSADVPGSGWSRCSGSSRTGPTGLKEGKHPDSQIDLCFLSSGRLLLFSFSSWFFTLCPPESYDVLYLHPPHTLSHPLLH</sequence>
<keyword evidence="3" id="KW-1185">Reference proteome</keyword>
<reference evidence="2" key="1">
    <citation type="submission" date="2025-08" db="UniProtKB">
        <authorList>
            <consortium name="Ensembl"/>
        </authorList>
    </citation>
    <scope>IDENTIFICATION</scope>
</reference>
<feature type="region of interest" description="Disordered" evidence="1">
    <location>
        <begin position="1"/>
        <end position="104"/>
    </location>
</feature>
<reference evidence="2" key="2">
    <citation type="submission" date="2025-09" db="UniProtKB">
        <authorList>
            <consortium name="Ensembl"/>
        </authorList>
    </citation>
    <scope>IDENTIFICATION</scope>
</reference>
<evidence type="ECO:0000313" key="2">
    <source>
        <dbReference type="Ensembl" id="ENSPLAP00000020868.1"/>
    </source>
</evidence>
<evidence type="ECO:0000256" key="1">
    <source>
        <dbReference type="SAM" id="MobiDB-lite"/>
    </source>
</evidence>
<evidence type="ECO:0000313" key="3">
    <source>
        <dbReference type="Proteomes" id="UP000261500"/>
    </source>
</evidence>
<protein>
    <submittedName>
        <fullName evidence="2">Uncharacterized protein</fullName>
    </submittedName>
</protein>
<proteinExistence type="predicted"/>
<feature type="compositionally biased region" description="Low complexity" evidence="1">
    <location>
        <begin position="82"/>
        <end position="95"/>
    </location>
</feature>
<dbReference type="Proteomes" id="UP000261500">
    <property type="component" value="Unplaced"/>
</dbReference>
<dbReference type="AlphaFoldDB" id="A0A3B3V770"/>
<feature type="compositionally biased region" description="Low complexity" evidence="1">
    <location>
        <begin position="8"/>
        <end position="70"/>
    </location>
</feature>
<accession>A0A3B3V770</accession>
<organism evidence="2 3">
    <name type="scientific">Poecilia latipinna</name>
    <name type="common">sailfin molly</name>
    <dbReference type="NCBI Taxonomy" id="48699"/>
    <lineage>
        <taxon>Eukaryota</taxon>
        <taxon>Metazoa</taxon>
        <taxon>Chordata</taxon>
        <taxon>Craniata</taxon>
        <taxon>Vertebrata</taxon>
        <taxon>Euteleostomi</taxon>
        <taxon>Actinopterygii</taxon>
        <taxon>Neopterygii</taxon>
        <taxon>Teleostei</taxon>
        <taxon>Neoteleostei</taxon>
        <taxon>Acanthomorphata</taxon>
        <taxon>Ovalentaria</taxon>
        <taxon>Atherinomorphae</taxon>
        <taxon>Cyprinodontiformes</taxon>
        <taxon>Poeciliidae</taxon>
        <taxon>Poeciliinae</taxon>
        <taxon>Poecilia</taxon>
    </lineage>
</organism>